<keyword evidence="3" id="KW-1185">Reference proteome</keyword>
<dbReference type="Proteomes" id="UP000255355">
    <property type="component" value="Unassembled WGS sequence"/>
</dbReference>
<feature type="compositionally biased region" description="Basic and acidic residues" evidence="1">
    <location>
        <begin position="167"/>
        <end position="182"/>
    </location>
</feature>
<dbReference type="OrthoDB" id="4535392at2"/>
<feature type="region of interest" description="Disordered" evidence="1">
    <location>
        <begin position="159"/>
        <end position="182"/>
    </location>
</feature>
<dbReference type="EMBL" id="QQAZ01000022">
    <property type="protein sequence ID" value="RDI43310.1"/>
    <property type="molecule type" value="Genomic_DNA"/>
</dbReference>
<proteinExistence type="predicted"/>
<comment type="caution">
    <text evidence="2">The sequence shown here is derived from an EMBL/GenBank/DDBJ whole genome shotgun (WGS) entry which is preliminary data.</text>
</comment>
<evidence type="ECO:0000313" key="3">
    <source>
        <dbReference type="Proteomes" id="UP000255355"/>
    </source>
</evidence>
<evidence type="ECO:0000313" key="2">
    <source>
        <dbReference type="EMBL" id="RDI43310.1"/>
    </source>
</evidence>
<evidence type="ECO:0000256" key="1">
    <source>
        <dbReference type="SAM" id="MobiDB-lite"/>
    </source>
</evidence>
<gene>
    <name evidence="2" type="ORF">DFR68_12273</name>
</gene>
<dbReference type="RefSeq" id="WP_114699871.1">
    <property type="nucleotide sequence ID" value="NZ_QQAZ01000022.1"/>
</dbReference>
<name>A0A370GIW4_9NOCA</name>
<protein>
    <submittedName>
        <fullName evidence="2">Uncharacterized protein</fullName>
    </submittedName>
</protein>
<organism evidence="2 3">
    <name type="scientific">Nocardia mexicana</name>
    <dbReference type="NCBI Taxonomy" id="279262"/>
    <lineage>
        <taxon>Bacteria</taxon>
        <taxon>Bacillati</taxon>
        <taxon>Actinomycetota</taxon>
        <taxon>Actinomycetes</taxon>
        <taxon>Mycobacteriales</taxon>
        <taxon>Nocardiaceae</taxon>
        <taxon>Nocardia</taxon>
    </lineage>
</organism>
<dbReference type="AlphaFoldDB" id="A0A370GIW4"/>
<reference evidence="2 3" key="1">
    <citation type="submission" date="2018-07" db="EMBL/GenBank/DDBJ databases">
        <title>Genomic Encyclopedia of Type Strains, Phase IV (KMG-IV): sequencing the most valuable type-strain genomes for metagenomic binning, comparative biology and taxonomic classification.</title>
        <authorList>
            <person name="Goeker M."/>
        </authorList>
    </citation>
    <scope>NUCLEOTIDE SEQUENCE [LARGE SCALE GENOMIC DNA]</scope>
    <source>
        <strain evidence="2 3">DSM 44952</strain>
    </source>
</reference>
<sequence>MTSNSDRYLLSNGTDDRVTLFHDGRVKVWSRFHLWEIIESGRHNALGEFVRLAAGRILQVQGPSGARQKPTFVASIDPTLGDRDAATVAGDNGTFVTFHHDGSITVGNDCRDIEETVNLGREGLAGSESGRGGSVMVFFAGSYRPKTPRRCDHEVQIPEIRPQPRRRYPDEYEIREGKIGPR</sequence>
<accession>A0A370GIW4</accession>